<gene>
    <name evidence="1" type="ORF">BU23DRAFT_569387</name>
</gene>
<dbReference type="EMBL" id="ML976689">
    <property type="protein sequence ID" value="KAF1972172.1"/>
    <property type="molecule type" value="Genomic_DNA"/>
</dbReference>
<evidence type="ECO:0000313" key="2">
    <source>
        <dbReference type="Proteomes" id="UP000800036"/>
    </source>
</evidence>
<keyword evidence="2" id="KW-1185">Reference proteome</keyword>
<dbReference type="AlphaFoldDB" id="A0A6A5V814"/>
<proteinExistence type="predicted"/>
<accession>A0A6A5V814</accession>
<dbReference type="Proteomes" id="UP000800036">
    <property type="component" value="Unassembled WGS sequence"/>
</dbReference>
<reference evidence="1" key="1">
    <citation type="journal article" date="2020" name="Stud. Mycol.">
        <title>101 Dothideomycetes genomes: a test case for predicting lifestyles and emergence of pathogens.</title>
        <authorList>
            <person name="Haridas S."/>
            <person name="Albert R."/>
            <person name="Binder M."/>
            <person name="Bloem J."/>
            <person name="Labutti K."/>
            <person name="Salamov A."/>
            <person name="Andreopoulos B."/>
            <person name="Baker S."/>
            <person name="Barry K."/>
            <person name="Bills G."/>
            <person name="Bluhm B."/>
            <person name="Cannon C."/>
            <person name="Castanera R."/>
            <person name="Culley D."/>
            <person name="Daum C."/>
            <person name="Ezra D."/>
            <person name="Gonzalez J."/>
            <person name="Henrissat B."/>
            <person name="Kuo A."/>
            <person name="Liang C."/>
            <person name="Lipzen A."/>
            <person name="Lutzoni F."/>
            <person name="Magnuson J."/>
            <person name="Mondo S."/>
            <person name="Nolan M."/>
            <person name="Ohm R."/>
            <person name="Pangilinan J."/>
            <person name="Park H.-J."/>
            <person name="Ramirez L."/>
            <person name="Alfaro M."/>
            <person name="Sun H."/>
            <person name="Tritt A."/>
            <person name="Yoshinaga Y."/>
            <person name="Zwiers L.-H."/>
            <person name="Turgeon B."/>
            <person name="Goodwin S."/>
            <person name="Spatafora J."/>
            <person name="Crous P."/>
            <person name="Grigoriev I."/>
        </authorList>
    </citation>
    <scope>NUCLEOTIDE SEQUENCE</scope>
    <source>
        <strain evidence="1">CBS 107.79</strain>
    </source>
</reference>
<name>A0A6A5V814_9PLEO</name>
<sequence length="201" mass="22613">MAQYNGYENLPSARHDGQVISGAHRSPPTFLLTSGHAPCSYNNAYPAATGNAHRVKMRDEKLIGKPEVQLTGEYLHKAQMAQVESTWEILGRLVLKSKPLMLEPLTLERIMDTQVMARRLWGIPLKIITLNVTPLKPTLLRLSRLRLFPLSLWGSKLPATKLSASRLRAARSCTTTLYRETARTCESLYGYCIHGKEHAYL</sequence>
<organism evidence="1 2">
    <name type="scientific">Bimuria novae-zelandiae CBS 107.79</name>
    <dbReference type="NCBI Taxonomy" id="1447943"/>
    <lineage>
        <taxon>Eukaryota</taxon>
        <taxon>Fungi</taxon>
        <taxon>Dikarya</taxon>
        <taxon>Ascomycota</taxon>
        <taxon>Pezizomycotina</taxon>
        <taxon>Dothideomycetes</taxon>
        <taxon>Pleosporomycetidae</taxon>
        <taxon>Pleosporales</taxon>
        <taxon>Massarineae</taxon>
        <taxon>Didymosphaeriaceae</taxon>
        <taxon>Bimuria</taxon>
    </lineage>
</organism>
<protein>
    <submittedName>
        <fullName evidence="1">Uncharacterized protein</fullName>
    </submittedName>
</protein>
<evidence type="ECO:0000313" key="1">
    <source>
        <dbReference type="EMBL" id="KAF1972172.1"/>
    </source>
</evidence>